<sequence length="214" mass="23593">MVRTPNARRRMIIACSVAVFSTLAGNIIVSYYLGAMLTSAGITSTTTQLQINIILNAWCLLCSIIGTYAADTIGRKPTGMVSTFLATIFLFLVGVLIKRYGTSTNTSGIYTTVICIFLFQGSYSFGWTPLLYMIPPEVLNYAIRANGMGVFQFVLNSTALWAVFAFPFALDAIGWVTYVVNAGWDVFALGFMAWYWIETKGKTLEEIDELLDGE</sequence>
<protein>
    <submittedName>
        <fullName evidence="6">Hexose transporter</fullName>
    </submittedName>
</protein>
<dbReference type="InterPro" id="IPR005828">
    <property type="entry name" value="MFS_sugar_transport-like"/>
</dbReference>
<proteinExistence type="predicted"/>
<feature type="transmembrane region" description="Helical" evidence="5">
    <location>
        <begin position="77"/>
        <end position="97"/>
    </location>
</feature>
<evidence type="ECO:0000313" key="7">
    <source>
        <dbReference type="Proteomes" id="UP001629113"/>
    </source>
</evidence>
<accession>A0ABR4PFG2</accession>
<dbReference type="SUPFAM" id="SSF103473">
    <property type="entry name" value="MFS general substrate transporter"/>
    <property type="match status" value="1"/>
</dbReference>
<dbReference type="PANTHER" id="PTHR48022">
    <property type="entry name" value="PLASTIDIC GLUCOSE TRANSPORTER 4"/>
    <property type="match status" value="1"/>
</dbReference>
<feature type="transmembrane region" description="Helical" evidence="5">
    <location>
        <begin position="12"/>
        <end position="33"/>
    </location>
</feature>
<dbReference type="Pfam" id="PF00083">
    <property type="entry name" value="Sugar_tr"/>
    <property type="match status" value="1"/>
</dbReference>
<evidence type="ECO:0000256" key="2">
    <source>
        <dbReference type="ARBA" id="ARBA00022692"/>
    </source>
</evidence>
<evidence type="ECO:0000256" key="1">
    <source>
        <dbReference type="ARBA" id="ARBA00004141"/>
    </source>
</evidence>
<keyword evidence="2 5" id="KW-0812">Transmembrane</keyword>
<comment type="caution">
    <text evidence="6">The sequence shown here is derived from an EMBL/GenBank/DDBJ whole genome shotgun (WGS) entry which is preliminary data.</text>
</comment>
<dbReference type="Gene3D" id="1.20.1250.20">
    <property type="entry name" value="MFS general substrate transporter like domains"/>
    <property type="match status" value="1"/>
</dbReference>
<keyword evidence="3 5" id="KW-1133">Transmembrane helix</keyword>
<dbReference type="EMBL" id="JBFCZG010000005">
    <property type="protein sequence ID" value="KAL3422018.1"/>
    <property type="molecule type" value="Genomic_DNA"/>
</dbReference>
<evidence type="ECO:0000256" key="4">
    <source>
        <dbReference type="ARBA" id="ARBA00023136"/>
    </source>
</evidence>
<feature type="transmembrane region" description="Helical" evidence="5">
    <location>
        <begin position="109"/>
        <end position="134"/>
    </location>
</feature>
<evidence type="ECO:0000313" key="6">
    <source>
        <dbReference type="EMBL" id="KAL3422018.1"/>
    </source>
</evidence>
<feature type="transmembrane region" description="Helical" evidence="5">
    <location>
        <begin position="175"/>
        <end position="197"/>
    </location>
</feature>
<gene>
    <name evidence="6" type="ORF">PVAG01_06174</name>
</gene>
<keyword evidence="4 5" id="KW-0472">Membrane</keyword>
<dbReference type="InterPro" id="IPR036259">
    <property type="entry name" value="MFS_trans_sf"/>
</dbReference>
<dbReference type="Proteomes" id="UP001629113">
    <property type="component" value="Unassembled WGS sequence"/>
</dbReference>
<keyword evidence="7" id="KW-1185">Reference proteome</keyword>
<reference evidence="6 7" key="1">
    <citation type="submission" date="2024-06" db="EMBL/GenBank/DDBJ databases">
        <title>Complete genome of Phlyctema vagabunda strain 19-DSS-EL-015.</title>
        <authorList>
            <person name="Fiorenzani C."/>
        </authorList>
    </citation>
    <scope>NUCLEOTIDE SEQUENCE [LARGE SCALE GENOMIC DNA]</scope>
    <source>
        <strain evidence="6 7">19-DSS-EL-015</strain>
    </source>
</reference>
<comment type="subcellular location">
    <subcellularLocation>
        <location evidence="1">Membrane</location>
        <topology evidence="1">Multi-pass membrane protein</topology>
    </subcellularLocation>
</comment>
<evidence type="ECO:0000256" key="3">
    <source>
        <dbReference type="ARBA" id="ARBA00022989"/>
    </source>
</evidence>
<organism evidence="6 7">
    <name type="scientific">Phlyctema vagabunda</name>
    <dbReference type="NCBI Taxonomy" id="108571"/>
    <lineage>
        <taxon>Eukaryota</taxon>
        <taxon>Fungi</taxon>
        <taxon>Dikarya</taxon>
        <taxon>Ascomycota</taxon>
        <taxon>Pezizomycotina</taxon>
        <taxon>Leotiomycetes</taxon>
        <taxon>Helotiales</taxon>
        <taxon>Dermateaceae</taxon>
        <taxon>Phlyctema</taxon>
    </lineage>
</organism>
<name>A0ABR4PFG2_9HELO</name>
<feature type="transmembrane region" description="Helical" evidence="5">
    <location>
        <begin position="53"/>
        <end position="70"/>
    </location>
</feature>
<dbReference type="PANTHER" id="PTHR48022:SF31">
    <property type="entry name" value="HEXOSE TRANSPORTER"/>
    <property type="match status" value="1"/>
</dbReference>
<evidence type="ECO:0000256" key="5">
    <source>
        <dbReference type="SAM" id="Phobius"/>
    </source>
</evidence>
<dbReference type="InterPro" id="IPR050360">
    <property type="entry name" value="MFS_Sugar_Transporters"/>
</dbReference>
<feature type="transmembrane region" description="Helical" evidence="5">
    <location>
        <begin position="146"/>
        <end position="169"/>
    </location>
</feature>